<sequence>MFKKTLSFIIIIAMLFSTVALATETATKTSAEYQHTSEKNEIIVLDENLSKGSIGFSLANFSETSTLKLMIKKDGKQYLYDLTPDGQACYFPLQMDSGEYTIGILEKVDGKSYKYLKKMTIEAEIENELDVYLNPMQYNDWTNNEEFTTLIDTITENATSDEEITDSIYNYMIENFSYDYDKAATVQSGYIPSISLLANEKNGICYDYSAIFSAALRYKGVPCKLVKGYSTYVGSYHAWNQVCLDGQWMTVDVTVDAYYNNYNMSYNFAKETEKYTEKYVY</sequence>
<dbReference type="EMBL" id="FQZL01000010">
    <property type="protein sequence ID" value="SHJ06467.1"/>
    <property type="molecule type" value="Genomic_DNA"/>
</dbReference>
<feature type="domain" description="Transglutaminase-like" evidence="2">
    <location>
        <begin position="197"/>
        <end position="255"/>
    </location>
</feature>
<dbReference type="SMART" id="SM00460">
    <property type="entry name" value="TGc"/>
    <property type="match status" value="1"/>
</dbReference>
<gene>
    <name evidence="3" type="ORF">SAMN02745751_01654</name>
</gene>
<dbReference type="InterPro" id="IPR002931">
    <property type="entry name" value="Transglutaminase-like"/>
</dbReference>
<evidence type="ECO:0000259" key="2">
    <source>
        <dbReference type="SMART" id="SM00460"/>
    </source>
</evidence>
<dbReference type="SUPFAM" id="SSF54001">
    <property type="entry name" value="Cysteine proteinases"/>
    <property type="match status" value="1"/>
</dbReference>
<dbReference type="RefSeq" id="WP_094762794.1">
    <property type="nucleotide sequence ID" value="NZ_FQZL01000010.1"/>
</dbReference>
<reference evidence="3 4" key="1">
    <citation type="submission" date="2016-11" db="EMBL/GenBank/DDBJ databases">
        <authorList>
            <person name="Jaros S."/>
            <person name="Januszkiewicz K."/>
            <person name="Wedrychowicz H."/>
        </authorList>
    </citation>
    <scope>NUCLEOTIDE SEQUENCE [LARGE SCALE GENOMIC DNA]</scope>
    <source>
        <strain evidence="3 4">DSM 17477</strain>
    </source>
</reference>
<dbReference type="PANTHER" id="PTHR33490">
    <property type="entry name" value="BLR5614 PROTEIN-RELATED"/>
    <property type="match status" value="1"/>
</dbReference>
<feature type="signal peptide" evidence="1">
    <location>
        <begin position="1"/>
        <end position="22"/>
    </location>
</feature>
<keyword evidence="1" id="KW-0732">Signal</keyword>
<proteinExistence type="predicted"/>
<dbReference type="Gene3D" id="3.10.620.30">
    <property type="match status" value="1"/>
</dbReference>
<feature type="chain" id="PRO_5012432217" evidence="1">
    <location>
        <begin position="23"/>
        <end position="281"/>
    </location>
</feature>
<dbReference type="InterPro" id="IPR038765">
    <property type="entry name" value="Papain-like_cys_pep_sf"/>
</dbReference>
<dbReference type="Pfam" id="PF01841">
    <property type="entry name" value="Transglut_core"/>
    <property type="match status" value="1"/>
</dbReference>
<organism evidence="3 4">
    <name type="scientific">Dethiosulfatibacter aminovorans DSM 17477</name>
    <dbReference type="NCBI Taxonomy" id="1121476"/>
    <lineage>
        <taxon>Bacteria</taxon>
        <taxon>Bacillati</taxon>
        <taxon>Bacillota</taxon>
        <taxon>Tissierellia</taxon>
        <taxon>Dethiosulfatibacter</taxon>
    </lineage>
</organism>
<accession>A0A1M6G9E8</accession>
<dbReference type="PANTHER" id="PTHR33490:SF6">
    <property type="entry name" value="SLL1049 PROTEIN"/>
    <property type="match status" value="1"/>
</dbReference>
<dbReference type="Proteomes" id="UP000184052">
    <property type="component" value="Unassembled WGS sequence"/>
</dbReference>
<evidence type="ECO:0000313" key="3">
    <source>
        <dbReference type="EMBL" id="SHJ06467.1"/>
    </source>
</evidence>
<dbReference type="STRING" id="1121476.SAMN02745751_01654"/>
<evidence type="ECO:0000313" key="4">
    <source>
        <dbReference type="Proteomes" id="UP000184052"/>
    </source>
</evidence>
<keyword evidence="4" id="KW-1185">Reference proteome</keyword>
<protein>
    <submittedName>
        <fullName evidence="3">Transglutaminase-like superfamily protein</fullName>
    </submittedName>
</protein>
<evidence type="ECO:0000256" key="1">
    <source>
        <dbReference type="SAM" id="SignalP"/>
    </source>
</evidence>
<dbReference type="OrthoDB" id="1817605at2"/>
<name>A0A1M6G9E8_9FIRM</name>
<dbReference type="AlphaFoldDB" id="A0A1M6G9E8"/>